<protein>
    <submittedName>
        <fullName evidence="4">Fe-S cluster assembly protein SufB</fullName>
    </submittedName>
</protein>
<dbReference type="InterPro" id="IPR055346">
    <property type="entry name" value="Fe-S_cluster_assembly_SufBD"/>
</dbReference>
<comment type="similarity">
    <text evidence="1">Belongs to the iron-sulfur cluster assembly SufBD family.</text>
</comment>
<dbReference type="InterPro" id="IPR010231">
    <property type="entry name" value="SUF_FeS_clus_asmbl_SufB"/>
</dbReference>
<evidence type="ECO:0000256" key="1">
    <source>
        <dbReference type="ARBA" id="ARBA00043967"/>
    </source>
</evidence>
<evidence type="ECO:0000259" key="2">
    <source>
        <dbReference type="Pfam" id="PF01458"/>
    </source>
</evidence>
<dbReference type="Pfam" id="PF01458">
    <property type="entry name" value="SUFBD_core"/>
    <property type="match status" value="1"/>
</dbReference>
<evidence type="ECO:0000313" key="4">
    <source>
        <dbReference type="EMBL" id="OGD74415.1"/>
    </source>
</evidence>
<dbReference type="EMBL" id="MFAK01000036">
    <property type="protein sequence ID" value="OGD74415.1"/>
    <property type="molecule type" value="Genomic_DNA"/>
</dbReference>
<comment type="caution">
    <text evidence="4">The sequence shown here is derived from an EMBL/GenBank/DDBJ whole genome shotgun (WGS) entry which is preliminary data.</text>
</comment>
<name>A0A1F5F429_9BACT</name>
<dbReference type="Pfam" id="PF19295">
    <property type="entry name" value="SufBD_N"/>
    <property type="match status" value="1"/>
</dbReference>
<dbReference type="GO" id="GO:0016226">
    <property type="term" value="P:iron-sulfur cluster assembly"/>
    <property type="evidence" value="ECO:0007669"/>
    <property type="project" value="InterPro"/>
</dbReference>
<feature type="domain" description="SUF system FeS cluster assembly SufBD N-terminal" evidence="3">
    <location>
        <begin position="125"/>
        <end position="192"/>
    </location>
</feature>
<evidence type="ECO:0000259" key="3">
    <source>
        <dbReference type="Pfam" id="PF19295"/>
    </source>
</evidence>
<accession>A0A1F5F429</accession>
<dbReference type="NCBIfam" id="TIGR01980">
    <property type="entry name" value="sufB"/>
    <property type="match status" value="1"/>
</dbReference>
<proteinExistence type="inferred from homology"/>
<dbReference type="InterPro" id="IPR000825">
    <property type="entry name" value="SUF_FeS_clus_asmbl_SufBD_core"/>
</dbReference>
<gene>
    <name evidence="4" type="ORF">A2228_02800</name>
</gene>
<dbReference type="SUPFAM" id="SSF101960">
    <property type="entry name" value="Stabilizer of iron transporter SufD"/>
    <property type="match status" value="1"/>
</dbReference>
<sequence length="458" mass="50743">MKQILNENSGTGSYRYKSQRGLSENLVREISRKKGEPAWMLKMRLVALEQFEAMPIPSWGADLSQIKWGEIYYYLRPVDLPYKSWKEVPDSVRRVFTAIGVPEAEKAFLAGVTAQFDSEKIYGSLKASLAKQGVVFLSMDEGLTQYPEIVKKYFGKIVPYGDNKLAALNTAVWSGGSFVYVPAGIQVDLPLQAYFRINAEKAGQFERTLIVVEEGARVHYVEGCSAPAYSSASLHAAVVEVIVKERAKVRYTTVQNWYKTVYNLVTKRATVAKDATMEWVDCNLGSRVTMKYPSCILQGEGAHGEMLSMAVAGNGQDQDTGAKMIHLAPRTTSRIISKSISQKGGRASYRGQVKMGPAALGSRSKVTCDALIMDPLSRSDTYPNNQILTGSSQIEHEAYVSRVGEEQIKYLMSRGLTEEEAQTLIIRGFLEPIVAELPLEYAVELNRLVKLEMIGSVG</sequence>
<dbReference type="PANTHER" id="PTHR30508">
    <property type="entry name" value="FES CLUSTER ASSEMBLY PROTEIN SUF"/>
    <property type="match status" value="1"/>
</dbReference>
<feature type="domain" description="SUF system FeS cluster assembly SufBD core" evidence="2">
    <location>
        <begin position="195"/>
        <end position="429"/>
    </location>
</feature>
<dbReference type="AlphaFoldDB" id="A0A1F5F429"/>
<reference evidence="4 5" key="1">
    <citation type="journal article" date="2016" name="Nat. Commun.">
        <title>Thousands of microbial genomes shed light on interconnected biogeochemical processes in an aquifer system.</title>
        <authorList>
            <person name="Anantharaman K."/>
            <person name="Brown C.T."/>
            <person name="Hug L.A."/>
            <person name="Sharon I."/>
            <person name="Castelle C.J."/>
            <person name="Probst A.J."/>
            <person name="Thomas B.C."/>
            <person name="Singh A."/>
            <person name="Wilkins M.J."/>
            <person name="Karaoz U."/>
            <person name="Brodie E.L."/>
            <person name="Williams K.H."/>
            <person name="Hubbard S.S."/>
            <person name="Banfield J.F."/>
        </authorList>
    </citation>
    <scope>NUCLEOTIDE SEQUENCE [LARGE SCALE GENOMIC DNA]</scope>
</reference>
<dbReference type="InterPro" id="IPR045595">
    <property type="entry name" value="SufBD_N"/>
</dbReference>
<dbReference type="InterPro" id="IPR037284">
    <property type="entry name" value="SUF_FeS_clus_asmbl_SufBD_sf"/>
</dbReference>
<organism evidence="4 5">
    <name type="scientific">Candidatus Collierbacteria bacterium RIFOXYA2_FULL_46_10</name>
    <dbReference type="NCBI Taxonomy" id="1817726"/>
    <lineage>
        <taxon>Bacteria</taxon>
        <taxon>Candidatus Collieribacteriota</taxon>
    </lineage>
</organism>
<dbReference type="Proteomes" id="UP000176191">
    <property type="component" value="Unassembled WGS sequence"/>
</dbReference>
<evidence type="ECO:0000313" key="5">
    <source>
        <dbReference type="Proteomes" id="UP000176191"/>
    </source>
</evidence>
<dbReference type="PANTHER" id="PTHR30508:SF1">
    <property type="entry name" value="UPF0051 PROTEIN ABCI8, CHLOROPLASTIC-RELATED"/>
    <property type="match status" value="1"/>
</dbReference>